<keyword evidence="3" id="KW-1185">Reference proteome</keyword>
<evidence type="ECO:0000256" key="1">
    <source>
        <dbReference type="SAM" id="SignalP"/>
    </source>
</evidence>
<keyword evidence="1" id="KW-0732">Signal</keyword>
<dbReference type="Proteomes" id="UP000800036">
    <property type="component" value="Unassembled WGS sequence"/>
</dbReference>
<reference evidence="2" key="1">
    <citation type="journal article" date="2020" name="Stud. Mycol.">
        <title>101 Dothideomycetes genomes: a test case for predicting lifestyles and emergence of pathogens.</title>
        <authorList>
            <person name="Haridas S."/>
            <person name="Albert R."/>
            <person name="Binder M."/>
            <person name="Bloem J."/>
            <person name="Labutti K."/>
            <person name="Salamov A."/>
            <person name="Andreopoulos B."/>
            <person name="Baker S."/>
            <person name="Barry K."/>
            <person name="Bills G."/>
            <person name="Bluhm B."/>
            <person name="Cannon C."/>
            <person name="Castanera R."/>
            <person name="Culley D."/>
            <person name="Daum C."/>
            <person name="Ezra D."/>
            <person name="Gonzalez J."/>
            <person name="Henrissat B."/>
            <person name="Kuo A."/>
            <person name="Liang C."/>
            <person name="Lipzen A."/>
            <person name="Lutzoni F."/>
            <person name="Magnuson J."/>
            <person name="Mondo S."/>
            <person name="Nolan M."/>
            <person name="Ohm R."/>
            <person name="Pangilinan J."/>
            <person name="Park H.-J."/>
            <person name="Ramirez L."/>
            <person name="Alfaro M."/>
            <person name="Sun H."/>
            <person name="Tritt A."/>
            <person name="Yoshinaga Y."/>
            <person name="Zwiers L.-H."/>
            <person name="Turgeon B."/>
            <person name="Goodwin S."/>
            <person name="Spatafora J."/>
            <person name="Crous P."/>
            <person name="Grigoriev I."/>
        </authorList>
    </citation>
    <scope>NUCLEOTIDE SEQUENCE</scope>
    <source>
        <strain evidence="2">CBS 107.79</strain>
    </source>
</reference>
<dbReference type="AlphaFoldDB" id="A0A6A5VHZ5"/>
<gene>
    <name evidence="2" type="ORF">BU23DRAFT_635422</name>
</gene>
<feature type="chain" id="PRO_5025681062" evidence="1">
    <location>
        <begin position="21"/>
        <end position="523"/>
    </location>
</feature>
<dbReference type="EMBL" id="ML976673">
    <property type="protein sequence ID" value="KAF1974686.1"/>
    <property type="molecule type" value="Genomic_DNA"/>
</dbReference>
<evidence type="ECO:0000313" key="2">
    <source>
        <dbReference type="EMBL" id="KAF1974686.1"/>
    </source>
</evidence>
<accession>A0A6A5VHZ5</accession>
<feature type="signal peptide" evidence="1">
    <location>
        <begin position="1"/>
        <end position="20"/>
    </location>
</feature>
<name>A0A6A5VHZ5_9PLEO</name>
<dbReference type="OrthoDB" id="3797255at2759"/>
<sequence length="523" mass="59358">MAQTTTILLFIFSFARFGFAGLPAGLDGVLLPRDAFPGTSDLFLRDFEVVRSEVDGDEDVVYLQRRGNSLAERAPGDCSDCGTYSPWQYTQEDLAELAEQGIVPPSVEEELDAVLRERSLQKRGRKTKSGACKTIYLDNDLVGLNIESPPYPGNSDYTGTKKPTVFDFWPYDEPETPSYWDLEPRDRFQERPDSTDSNGVKKKNRAVSVEHVLEWNTFLQFIDCGESAERCLHMAKWFGEELDIDTTLTVQKYNMDGTNNGNAEQKRVQQRTKGIDWVTAQYPGTQSSSYYEHEFVCLHDDVNTRKMAAWDGKDIADKNVMQENIDNKFRRGKGKGRLMKSAPGKNQGLCDASRKLRDILGVYEYHNHPLIKKIMKAQADRIGAALEYVEHLLETSGDKPQGTTADVPVEKEFMNKMDPDPKNWMKVAEQFTRMSQGSLKTQWEAFLTTKWTETKKALEDFLATWEPKLNAANPIKRSIFEERGVGDTFSAQCSEATVTLMNDRKDLLQAAIAAKTTWTNWFV</sequence>
<organism evidence="2 3">
    <name type="scientific">Bimuria novae-zelandiae CBS 107.79</name>
    <dbReference type="NCBI Taxonomy" id="1447943"/>
    <lineage>
        <taxon>Eukaryota</taxon>
        <taxon>Fungi</taxon>
        <taxon>Dikarya</taxon>
        <taxon>Ascomycota</taxon>
        <taxon>Pezizomycotina</taxon>
        <taxon>Dothideomycetes</taxon>
        <taxon>Pleosporomycetidae</taxon>
        <taxon>Pleosporales</taxon>
        <taxon>Massarineae</taxon>
        <taxon>Didymosphaeriaceae</taxon>
        <taxon>Bimuria</taxon>
    </lineage>
</organism>
<protein>
    <submittedName>
        <fullName evidence="2">Uncharacterized protein</fullName>
    </submittedName>
</protein>
<proteinExistence type="predicted"/>
<evidence type="ECO:0000313" key="3">
    <source>
        <dbReference type="Proteomes" id="UP000800036"/>
    </source>
</evidence>